<sequence>MDYKHKRFAYIEAIKEEQDLFWVLYESFLRNNEEMIGAMCKYHGRRVKAYPKMPRDGPARWVLKMKTVYDIRENECQKCKEEERRLASKHVVNCKDNNLHDLYDYGNYRYQVYYSVNENDK</sequence>
<organismHost>
    <name type="scientific">Trifolium repens</name>
    <name type="common">Creeping white clover</name>
    <dbReference type="NCBI Taxonomy" id="3899"/>
</organismHost>
<organismHost>
    <name type="scientific">Trifolium pratense</name>
    <name type="common">Red clover</name>
    <dbReference type="NCBI Taxonomy" id="57577"/>
</organismHost>
<evidence type="ECO:0000313" key="1">
    <source>
        <dbReference type="EMBL" id="AXG50862.1"/>
    </source>
</evidence>
<dbReference type="EMBL" id="MF458184">
    <property type="protein sequence ID" value="AXG50862.1"/>
    <property type="molecule type" value="Genomic_DNA"/>
</dbReference>
<organism evidence="1">
    <name type="scientific">Subterranean clover stunt virus</name>
    <name type="common">SCSV</name>
    <dbReference type="NCBI Taxonomy" id="36772"/>
    <lineage>
        <taxon>Viruses</taxon>
        <taxon>Monodnaviria</taxon>
        <taxon>Shotokuvirae</taxon>
        <taxon>Cressdnaviricota</taxon>
        <taxon>Arfiviricetes</taxon>
        <taxon>Mulpavirales</taxon>
        <taxon>Nanoviridae</taxon>
        <taxon>Nanovirus</taxon>
        <taxon>Nanovirus trifolii</taxon>
    </lineage>
</organism>
<protein>
    <submittedName>
        <fullName evidence="1">U2 protein</fullName>
    </submittedName>
</protein>
<organismHost>
    <name type="scientific">Trifolium subterraneum</name>
    <name type="common">Subterranean clover</name>
    <dbReference type="NCBI Taxonomy" id="3900"/>
</organismHost>
<gene>
    <name evidence="1" type="primary">U2</name>
</gene>
<proteinExistence type="predicted"/>
<reference evidence="1" key="1">
    <citation type="journal article" date="2019" name="Viruses">
        <title>Subterranean Clover Stunt Virus Revisited: Detection of Two Missing Genome Components.</title>
        <authorList>
            <person name="Knierim D."/>
            <person name="Barriere Q."/>
            <person name="Grigoras I."/>
            <person name="Winter S."/>
            <person name="Vetten H.J."/>
            <person name="Schwinghamer M."/>
            <person name="Thomas J."/>
            <person name="Chu P."/>
            <person name="Gronenborn B."/>
            <person name="Timchenko T."/>
        </authorList>
    </citation>
    <scope>NUCLEOTIDE SEQUENCE</scope>
    <source>
        <strain evidence="1">Quandialla-3771A</strain>
    </source>
</reference>
<organismHost>
    <name type="scientific">Medicago lupulina</name>
    <dbReference type="NCBI Taxonomy" id="47085"/>
</organismHost>
<organismHost>
    <name type="scientific">Wisteria sinensis</name>
    <dbReference type="NCBI Taxonomy" id="20997"/>
</organismHost>
<organismHost>
    <name type="scientific">Trifolium glomeratum</name>
    <dbReference type="NCBI Taxonomy" id="74514"/>
</organismHost>
<organismHost>
    <name type="scientific">Medicago minima</name>
    <dbReference type="NCBI Taxonomy" id="70957"/>
</organismHost>
<organismHost>
    <name type="scientific">Pisum sativum</name>
    <name type="common">Garden pea</name>
    <name type="synonym">Lathyrus oleraceus</name>
    <dbReference type="NCBI Taxonomy" id="3888"/>
</organismHost>
<name>A0A345G0H6_SCSV</name>
<organismHost>
    <name type="scientific">Vicia faba</name>
    <name type="common">Broad bean</name>
    <name type="synonym">Faba vulgaris</name>
    <dbReference type="NCBI Taxonomy" id="3906"/>
</organismHost>
<accession>A0A345G0H6</accession>